<keyword evidence="1" id="KW-1133">Transmembrane helix</keyword>
<reference evidence="2 3" key="1">
    <citation type="journal article" date="2017" name="ISME J.">
        <title>Energy and carbon metabolisms in a deep terrestrial subsurface fluid microbial community.</title>
        <authorList>
            <person name="Momper L."/>
            <person name="Jungbluth S.P."/>
            <person name="Lee M.D."/>
            <person name="Amend J.P."/>
        </authorList>
    </citation>
    <scope>NUCLEOTIDE SEQUENCE [LARGE SCALE GENOMIC DNA]</scope>
    <source>
        <strain evidence="2">SURF_46</strain>
    </source>
</reference>
<evidence type="ECO:0000313" key="3">
    <source>
        <dbReference type="Proteomes" id="UP000265540"/>
    </source>
</evidence>
<organism evidence="2 3">
    <name type="scientific">candidate division WWE3 bacterium</name>
    <dbReference type="NCBI Taxonomy" id="2053526"/>
    <lineage>
        <taxon>Bacteria</taxon>
        <taxon>Katanobacteria</taxon>
    </lineage>
</organism>
<dbReference type="Gene3D" id="3.20.20.80">
    <property type="entry name" value="Glycosidases"/>
    <property type="match status" value="1"/>
</dbReference>
<evidence type="ECO:0000313" key="2">
    <source>
        <dbReference type="EMBL" id="RJR28014.1"/>
    </source>
</evidence>
<evidence type="ECO:0008006" key="4">
    <source>
        <dbReference type="Google" id="ProtNLM"/>
    </source>
</evidence>
<proteinExistence type="predicted"/>
<sequence length="378" mass="45356">MGKKSLKYFTHIKENPFPIFLIRTALSFLRPFDRIIVLLKHLFELRLFRIIMGMIFLIIVSPFILFIFLRPVPQKDINYGVNFSRKYSEELGMDWKETYIQILDDLGAKNLRLVAYWDDVEKIKDEYDFEDIKWQLDEAEKRNVNVIMTVGRKVPRFPECFEPQWWKDISIEEFRNDELYQYVTDAIVELRGYTSIKMWQVENEPFFPFGVCTEIKKSVVENEVKIVRTLDNRPILIQDSGEGGFWKPSYEIGDYLAISMYRKIWYDFWGVFLGRFIYFQYPLAHWTYKIKADLVQVPYEKIIVTELQAEPWGPGINSKLTQEDKDQTMSRQDFIGTINYAQKAGFKDIYFWGAEWWLWEKDVNNNPYFWDTAKPLFN</sequence>
<protein>
    <recommendedName>
        <fullName evidence="4">Glycoside hydrolase family 5 domain-containing protein</fullName>
    </recommendedName>
</protein>
<accession>A0A3A4ZFT3</accession>
<dbReference type="InterPro" id="IPR017853">
    <property type="entry name" value="GH"/>
</dbReference>
<name>A0A3A4ZFT3_UNCKA</name>
<evidence type="ECO:0000256" key="1">
    <source>
        <dbReference type="SAM" id="Phobius"/>
    </source>
</evidence>
<dbReference type="AlphaFoldDB" id="A0A3A4ZFT3"/>
<dbReference type="Proteomes" id="UP000265540">
    <property type="component" value="Unassembled WGS sequence"/>
</dbReference>
<comment type="caution">
    <text evidence="2">The sequence shown here is derived from an EMBL/GenBank/DDBJ whole genome shotgun (WGS) entry which is preliminary data.</text>
</comment>
<dbReference type="EMBL" id="QZJF01000005">
    <property type="protein sequence ID" value="RJR28014.1"/>
    <property type="molecule type" value="Genomic_DNA"/>
</dbReference>
<keyword evidence="1" id="KW-0812">Transmembrane</keyword>
<keyword evidence="1" id="KW-0472">Membrane</keyword>
<gene>
    <name evidence="2" type="ORF">C4561_00725</name>
</gene>
<feature type="transmembrane region" description="Helical" evidence="1">
    <location>
        <begin position="47"/>
        <end position="69"/>
    </location>
</feature>
<dbReference type="SUPFAM" id="SSF51445">
    <property type="entry name" value="(Trans)glycosidases"/>
    <property type="match status" value="1"/>
</dbReference>